<dbReference type="AlphaFoldDB" id="A0A2M3ZRI2"/>
<reference evidence="2" key="1">
    <citation type="submission" date="2018-01" db="EMBL/GenBank/DDBJ databases">
        <title>An insight into the sialome of Amazonian anophelines.</title>
        <authorList>
            <person name="Ribeiro J.M."/>
            <person name="Scarpassa V."/>
            <person name="Calvo E."/>
        </authorList>
    </citation>
    <scope>NUCLEOTIDE SEQUENCE</scope>
    <source>
        <tissue evidence="2">Salivary glands</tissue>
    </source>
</reference>
<feature type="chain" id="PRO_5014720801" evidence="1">
    <location>
        <begin position="20"/>
        <end position="86"/>
    </location>
</feature>
<evidence type="ECO:0000313" key="2">
    <source>
        <dbReference type="EMBL" id="MBW31166.1"/>
    </source>
</evidence>
<protein>
    <submittedName>
        <fullName evidence="2">Putative secreted peptide</fullName>
    </submittedName>
</protein>
<proteinExistence type="predicted"/>
<keyword evidence="1" id="KW-0732">Signal</keyword>
<sequence>MSLFLSLFFSSTTLLFLHSQATVYQTKQSEPLNTSNNHPTQLCSCFIDILSCYIHVNCCYSLLLYYSTLPSPGWKDGQSFTAILTD</sequence>
<accession>A0A2M3ZRI2</accession>
<organism evidence="2">
    <name type="scientific">Anopheles braziliensis</name>
    <dbReference type="NCBI Taxonomy" id="58242"/>
    <lineage>
        <taxon>Eukaryota</taxon>
        <taxon>Metazoa</taxon>
        <taxon>Ecdysozoa</taxon>
        <taxon>Arthropoda</taxon>
        <taxon>Hexapoda</taxon>
        <taxon>Insecta</taxon>
        <taxon>Pterygota</taxon>
        <taxon>Neoptera</taxon>
        <taxon>Endopterygota</taxon>
        <taxon>Diptera</taxon>
        <taxon>Nematocera</taxon>
        <taxon>Culicoidea</taxon>
        <taxon>Culicidae</taxon>
        <taxon>Anophelinae</taxon>
        <taxon>Anopheles</taxon>
    </lineage>
</organism>
<feature type="signal peptide" evidence="1">
    <location>
        <begin position="1"/>
        <end position="19"/>
    </location>
</feature>
<evidence type="ECO:0000256" key="1">
    <source>
        <dbReference type="SAM" id="SignalP"/>
    </source>
</evidence>
<name>A0A2M3ZRI2_9DIPT</name>
<dbReference type="EMBL" id="GGFM01010415">
    <property type="protein sequence ID" value="MBW31166.1"/>
    <property type="molecule type" value="Transcribed_RNA"/>
</dbReference>